<evidence type="ECO:0000259" key="2">
    <source>
        <dbReference type="Pfam" id="PF11611"/>
    </source>
</evidence>
<reference evidence="4" key="1">
    <citation type="journal article" date="2016" name="Genome Announc.">
        <title>Draft Genome Sequences of Five Rapidly Growing Mycobacterium Species, M. thermoresistibile, M. fortuitum subsp. acetamidolyticum, M. canariasense, M. brisbanense, and M. novocastrense.</title>
        <authorList>
            <person name="Katahira K."/>
            <person name="Ogura Y."/>
            <person name="Gotoh Y."/>
            <person name="Hayashi T."/>
        </authorList>
    </citation>
    <scope>NUCLEOTIDE SEQUENCE [LARGE SCALE GENOMIC DNA]</scope>
    <source>
        <strain evidence="4">JCM15298</strain>
    </source>
</reference>
<dbReference type="Pfam" id="PF11611">
    <property type="entry name" value="DUF4352"/>
    <property type="match status" value="1"/>
</dbReference>
<evidence type="ECO:0000313" key="3">
    <source>
        <dbReference type="EMBL" id="GAS95640.1"/>
    </source>
</evidence>
<keyword evidence="4" id="KW-1185">Reference proteome</keyword>
<comment type="caution">
    <text evidence="3">The sequence shown here is derived from an EMBL/GenBank/DDBJ whole genome shotgun (WGS) entry which is preliminary data.</text>
</comment>
<organism evidence="3 4">
    <name type="scientific">Mycolicibacterium canariasense</name>
    <name type="common">Mycobacterium canariasense</name>
    <dbReference type="NCBI Taxonomy" id="228230"/>
    <lineage>
        <taxon>Bacteria</taxon>
        <taxon>Bacillati</taxon>
        <taxon>Actinomycetota</taxon>
        <taxon>Actinomycetes</taxon>
        <taxon>Mycobacteriales</taxon>
        <taxon>Mycobacteriaceae</taxon>
        <taxon>Mycolicibacterium</taxon>
    </lineage>
</organism>
<dbReference type="EMBL" id="BCSY01000042">
    <property type="protein sequence ID" value="GAS95640.1"/>
    <property type="molecule type" value="Genomic_DNA"/>
</dbReference>
<dbReference type="Gene3D" id="2.60.40.1240">
    <property type="match status" value="1"/>
</dbReference>
<dbReference type="STRING" id="228230.RMCC_2606"/>
<proteinExistence type="predicted"/>
<accession>A0A117IA06</accession>
<name>A0A117IA06_MYCCR</name>
<dbReference type="Proteomes" id="UP000069443">
    <property type="component" value="Unassembled WGS sequence"/>
</dbReference>
<dbReference type="InterPro" id="IPR029051">
    <property type="entry name" value="DUF4352"/>
</dbReference>
<keyword evidence="1" id="KW-0732">Signal</keyword>
<reference evidence="4" key="2">
    <citation type="submission" date="2016-02" db="EMBL/GenBank/DDBJ databases">
        <title>Draft genome sequence of five rapidly growing Mycobacterium species.</title>
        <authorList>
            <person name="Katahira K."/>
            <person name="Gotou Y."/>
            <person name="Iida K."/>
            <person name="Ogura Y."/>
            <person name="Hayashi T."/>
        </authorList>
    </citation>
    <scope>NUCLEOTIDE SEQUENCE [LARGE SCALE GENOMIC DNA]</scope>
    <source>
        <strain evidence="4">JCM15298</strain>
    </source>
</reference>
<dbReference type="InterPro" id="IPR029050">
    <property type="entry name" value="Immunoprotect_excell_Ig-like"/>
</dbReference>
<feature type="domain" description="DUF4352" evidence="2">
    <location>
        <begin position="16"/>
        <end position="120"/>
    </location>
</feature>
<evidence type="ECO:0000313" key="4">
    <source>
        <dbReference type="Proteomes" id="UP000069443"/>
    </source>
</evidence>
<protein>
    <recommendedName>
        <fullName evidence="2">DUF4352 domain-containing protein</fullName>
    </recommendedName>
</protein>
<sequence length="124" mass="13018">MATSSTKSDPSAATAGIGTPVRDGKFEFIVSKVDTTDPALIRVHVNVTNIGNEAQHWSSSNQKLLAGGTEFESDLWETDGSTMDELNPGLSADAVLGFKVPPGTVPDAIELHDSMFSQGAKVSL</sequence>
<gene>
    <name evidence="3" type="ORF">RMCC_2606</name>
</gene>
<dbReference type="AlphaFoldDB" id="A0A117IA06"/>
<evidence type="ECO:0000256" key="1">
    <source>
        <dbReference type="ARBA" id="ARBA00022729"/>
    </source>
</evidence>